<dbReference type="InterPro" id="IPR001173">
    <property type="entry name" value="Glyco_trans_2-like"/>
</dbReference>
<name>A0A418LYR7_9BACT</name>
<sequence length="393" mass="45368">MLADTGKPLNDTLVNRHLFTHTTPASSLRVSVIVPVRDEVLQLTQTLDALRNQVDGDGRPIDPGQYEILLLANNCTDRSFELAEQYQNLYPLFPLHVAQIQLPPRLANIGTVRRLLMDEACRRLMSVDNQNGIIASTDGDTEVDSHWLWHIMNEINAGCDAVAGRIIARPERNPARIFHLRNVTYRQLVARVESLLDPCVHDPWPRHFQHFGASIAVTCRAYIRAGRLPQVPYLEDEAFYRALLRIDARIRKSTRVRVFTSSRLRGRVAVGFSEQLRYWTRMYYGQQVQLAEPPGSLMLKFRNRARLRTLWQHHRGAIPNGALKPIAQELCISEQWLQHQLTAYPYFGELWEQVETKMQNEAWTRQWEPVPIVEAIRELRQYLLTSQPLLSAE</sequence>
<dbReference type="InterPro" id="IPR050834">
    <property type="entry name" value="Glycosyltransf_2"/>
</dbReference>
<keyword evidence="3" id="KW-1185">Reference proteome</keyword>
<dbReference type="PANTHER" id="PTHR43685">
    <property type="entry name" value="GLYCOSYLTRANSFERASE"/>
    <property type="match status" value="1"/>
</dbReference>
<feature type="domain" description="Glycosyltransferase 2-like" evidence="1">
    <location>
        <begin position="31"/>
        <end position="181"/>
    </location>
</feature>
<proteinExistence type="predicted"/>
<evidence type="ECO:0000313" key="2">
    <source>
        <dbReference type="EMBL" id="RIV18504.1"/>
    </source>
</evidence>
<dbReference type="GO" id="GO:0016740">
    <property type="term" value="F:transferase activity"/>
    <property type="evidence" value="ECO:0007669"/>
    <property type="project" value="UniProtKB-KW"/>
</dbReference>
<dbReference type="InterPro" id="IPR029044">
    <property type="entry name" value="Nucleotide-diphossugar_trans"/>
</dbReference>
<dbReference type="Pfam" id="PF00535">
    <property type="entry name" value="Glycos_transf_2"/>
    <property type="match status" value="1"/>
</dbReference>
<gene>
    <name evidence="2" type="ORF">DYU11_28440</name>
</gene>
<dbReference type="PANTHER" id="PTHR43685:SF14">
    <property type="entry name" value="GLYCOSYLTRANSFERASE 2-LIKE DOMAIN-CONTAINING PROTEIN"/>
    <property type="match status" value="1"/>
</dbReference>
<dbReference type="RefSeq" id="WP_119671137.1">
    <property type="nucleotide sequence ID" value="NZ_QXED01000011.1"/>
</dbReference>
<accession>A0A418LYR7</accession>
<dbReference type="AlphaFoldDB" id="A0A418LYR7"/>
<dbReference type="Proteomes" id="UP000283523">
    <property type="component" value="Unassembled WGS sequence"/>
</dbReference>
<protein>
    <submittedName>
        <fullName evidence="2">Glycosyltransferase</fullName>
    </submittedName>
</protein>
<evidence type="ECO:0000259" key="1">
    <source>
        <dbReference type="Pfam" id="PF00535"/>
    </source>
</evidence>
<evidence type="ECO:0000313" key="3">
    <source>
        <dbReference type="Proteomes" id="UP000283523"/>
    </source>
</evidence>
<comment type="caution">
    <text evidence="2">The sequence shown here is derived from an EMBL/GenBank/DDBJ whole genome shotgun (WGS) entry which is preliminary data.</text>
</comment>
<dbReference type="SUPFAM" id="SSF53448">
    <property type="entry name" value="Nucleotide-diphospho-sugar transferases"/>
    <property type="match status" value="1"/>
</dbReference>
<dbReference type="OrthoDB" id="114108at2"/>
<dbReference type="EMBL" id="QXED01000011">
    <property type="protein sequence ID" value="RIV18504.1"/>
    <property type="molecule type" value="Genomic_DNA"/>
</dbReference>
<reference evidence="2 3" key="1">
    <citation type="submission" date="2018-08" db="EMBL/GenBank/DDBJ databases">
        <title>Fibrisoma montanum sp. nov., isolated from Danxia mountain soil.</title>
        <authorList>
            <person name="Huang Y."/>
        </authorList>
    </citation>
    <scope>NUCLEOTIDE SEQUENCE [LARGE SCALE GENOMIC DNA]</scope>
    <source>
        <strain evidence="2 3">HYT19</strain>
    </source>
</reference>
<dbReference type="Gene3D" id="3.90.550.10">
    <property type="entry name" value="Spore Coat Polysaccharide Biosynthesis Protein SpsA, Chain A"/>
    <property type="match status" value="1"/>
</dbReference>
<keyword evidence="2" id="KW-0808">Transferase</keyword>
<organism evidence="2 3">
    <name type="scientific">Fibrisoma montanum</name>
    <dbReference type="NCBI Taxonomy" id="2305895"/>
    <lineage>
        <taxon>Bacteria</taxon>
        <taxon>Pseudomonadati</taxon>
        <taxon>Bacteroidota</taxon>
        <taxon>Cytophagia</taxon>
        <taxon>Cytophagales</taxon>
        <taxon>Spirosomataceae</taxon>
        <taxon>Fibrisoma</taxon>
    </lineage>
</organism>